<proteinExistence type="predicted"/>
<evidence type="ECO:0008006" key="3">
    <source>
        <dbReference type="Google" id="ProtNLM"/>
    </source>
</evidence>
<evidence type="ECO:0000313" key="1">
    <source>
        <dbReference type="EMBL" id="CAJ0693219.1"/>
    </source>
</evidence>
<reference evidence="1 2" key="1">
    <citation type="submission" date="2023-07" db="EMBL/GenBank/DDBJ databases">
        <authorList>
            <person name="Peeters C."/>
        </authorList>
    </citation>
    <scope>NUCLEOTIDE SEQUENCE [LARGE SCALE GENOMIC DNA]</scope>
    <source>
        <strain evidence="1 2">LMG 18091</strain>
    </source>
</reference>
<dbReference type="EMBL" id="CATWAF010000002">
    <property type="protein sequence ID" value="CAJ0693219.1"/>
    <property type="molecule type" value="Genomic_DNA"/>
</dbReference>
<comment type="caution">
    <text evidence="1">The sequence shown here is derived from an EMBL/GenBank/DDBJ whole genome shotgun (WGS) entry which is preliminary data.</text>
</comment>
<dbReference type="Proteomes" id="UP001189915">
    <property type="component" value="Unassembled WGS sequence"/>
</dbReference>
<evidence type="ECO:0000313" key="2">
    <source>
        <dbReference type="Proteomes" id="UP001189915"/>
    </source>
</evidence>
<keyword evidence="2" id="KW-1185">Reference proteome</keyword>
<protein>
    <recommendedName>
        <fullName evidence="3">Type III effector protein</fullName>
    </recommendedName>
</protein>
<organism evidence="1 2">
    <name type="scientific">Ralstonia wenshanensis</name>
    <dbReference type="NCBI Taxonomy" id="2842456"/>
    <lineage>
        <taxon>Bacteria</taxon>
        <taxon>Pseudomonadati</taxon>
        <taxon>Pseudomonadota</taxon>
        <taxon>Betaproteobacteria</taxon>
        <taxon>Burkholderiales</taxon>
        <taxon>Burkholderiaceae</taxon>
        <taxon>Ralstonia</taxon>
    </lineage>
</organism>
<sequence length="479" mass="51335">MQRLWNMADIRTLLSQADDHEFIAALRAPTDEANADGHGARLDRLAGRVSELKTHLDSAGLDGALATRFKARLDEVGVTLKALQTDKPLGERAAKVIGLNALLAPLPLMIPLMTKPRQQKTEAEIVALMAKAMVEAIGMIRTPTTDNNLLKDRAMARYYANTVQAVEFALPTFVSGLRFLNDSPAFNIAAGAVSTGALFGGFLSKEIRDKYNVWRTGSKHPDLRKAGVALSSETKAALDAVRNAVEMDQQMLNGAKDRFITEHGRELSPHLSKQVAIAVNAYQRIADELAECIGLPAAEGHAENSDRSAKLALALFSTAVCTATTVLMLPDKIGTVDLASDAAFTSALMFSLMADKNVSRKDALEEFKTFVGLSLVMLAVLAANKAANDFMERGVSGLLVGSIAMSALNLTMPGPVGHAAARGIEALMSMSPSDMLNGLKSIGDRVFQMFAGEQARPLPRSTVRLEELDPDLEGALPAR</sequence>
<dbReference type="AlphaFoldDB" id="A0AAD2AW63"/>
<gene>
    <name evidence="1" type="ORF">LMG18091_01744</name>
</gene>
<accession>A0AAD2AW63</accession>
<name>A0AAD2AW63_9RALS</name>